<proteinExistence type="predicted"/>
<protein>
    <submittedName>
        <fullName evidence="1">Uncharacterized protein</fullName>
    </submittedName>
</protein>
<dbReference type="RefSeq" id="WP_054340374.1">
    <property type="nucleotide sequence ID" value="NZ_FTOE01000006.1"/>
</dbReference>
<keyword evidence="2" id="KW-1185">Reference proteome</keyword>
<sequence>MITKEQWDKIENDLTGMFASVKFQYGEHVLNVARVRTGEAKHELMVYVDGYIKGPWHIPDHKDFLPVIKDVWRIRKKAQFSPQRKAKMIKSLGKRLAKSTFGYMDKVTIYYRPDFTTAKSLVRQYKKLEGLTLIEREEVAAP</sequence>
<dbReference type="Proteomes" id="UP000185999">
    <property type="component" value="Unassembled WGS sequence"/>
</dbReference>
<dbReference type="STRING" id="619304.SAMN05421760_106258"/>
<reference evidence="2" key="1">
    <citation type="submission" date="2017-01" db="EMBL/GenBank/DDBJ databases">
        <authorList>
            <person name="Varghese N."/>
            <person name="Submissions S."/>
        </authorList>
    </citation>
    <scope>NUCLEOTIDE SEQUENCE [LARGE SCALE GENOMIC DNA]</scope>
    <source>
        <strain evidence="2">DSM 22306</strain>
    </source>
</reference>
<dbReference type="OrthoDB" id="6690744at2"/>
<dbReference type="AlphaFoldDB" id="A0A1N7MQ58"/>
<evidence type="ECO:0000313" key="2">
    <source>
        <dbReference type="Proteomes" id="UP000185999"/>
    </source>
</evidence>
<accession>A0A1N7MQ58</accession>
<organism evidence="1 2">
    <name type="scientific">Neptunomonas antarctica</name>
    <dbReference type="NCBI Taxonomy" id="619304"/>
    <lineage>
        <taxon>Bacteria</taxon>
        <taxon>Pseudomonadati</taxon>
        <taxon>Pseudomonadota</taxon>
        <taxon>Gammaproteobacteria</taxon>
        <taxon>Oceanospirillales</taxon>
        <taxon>Oceanospirillaceae</taxon>
        <taxon>Neptunomonas</taxon>
    </lineage>
</organism>
<dbReference type="EMBL" id="FTOE01000006">
    <property type="protein sequence ID" value="SIS88192.1"/>
    <property type="molecule type" value="Genomic_DNA"/>
</dbReference>
<name>A0A1N7MQ58_9GAMM</name>
<evidence type="ECO:0000313" key="1">
    <source>
        <dbReference type="EMBL" id="SIS88192.1"/>
    </source>
</evidence>
<gene>
    <name evidence="1" type="ORF">SAMN05421760_106258</name>
</gene>